<reference evidence="1 2" key="1">
    <citation type="submission" date="2018-06" db="EMBL/GenBank/DDBJ databases">
        <title>Mucibacter soli gen. nov., sp. nov., a new member of the family Chitinophagaceae producing mucin.</title>
        <authorList>
            <person name="Kim M.-K."/>
            <person name="Park S."/>
            <person name="Kim T.-S."/>
            <person name="Joung Y."/>
            <person name="Han J.-H."/>
            <person name="Kim S.B."/>
        </authorList>
    </citation>
    <scope>NUCLEOTIDE SEQUENCE [LARGE SCALE GENOMIC DNA]</scope>
    <source>
        <strain evidence="1 2">R1-15</strain>
    </source>
</reference>
<keyword evidence="2" id="KW-1185">Reference proteome</keyword>
<dbReference type="EMBL" id="QKTW01000009">
    <property type="protein sequence ID" value="PZF73826.1"/>
    <property type="molecule type" value="Genomic_DNA"/>
</dbReference>
<comment type="caution">
    <text evidence="1">The sequence shown here is derived from an EMBL/GenBank/DDBJ whole genome shotgun (WGS) entry which is preliminary data.</text>
</comment>
<sequence>MLRSIIFSLGLTLKYPASRPGKNLHKLFKFSSTNLYTLKIPGVPIIVPDVHFFLPGTYAPCDLGKTGYQT</sequence>
<proteinExistence type="predicted"/>
<accession>A0A2W2BK44</accession>
<dbReference type="Proteomes" id="UP000248745">
    <property type="component" value="Unassembled WGS sequence"/>
</dbReference>
<name>A0A2W2BK44_9BACT</name>
<gene>
    <name evidence="1" type="ORF">DN068_05645</name>
</gene>
<evidence type="ECO:0000313" key="1">
    <source>
        <dbReference type="EMBL" id="PZF73826.1"/>
    </source>
</evidence>
<organism evidence="1 2">
    <name type="scientific">Taibaiella soli</name>
    <dbReference type="NCBI Taxonomy" id="1649169"/>
    <lineage>
        <taxon>Bacteria</taxon>
        <taxon>Pseudomonadati</taxon>
        <taxon>Bacteroidota</taxon>
        <taxon>Chitinophagia</taxon>
        <taxon>Chitinophagales</taxon>
        <taxon>Chitinophagaceae</taxon>
        <taxon>Taibaiella</taxon>
    </lineage>
</organism>
<dbReference type="AlphaFoldDB" id="A0A2W2BK44"/>
<evidence type="ECO:0000313" key="2">
    <source>
        <dbReference type="Proteomes" id="UP000248745"/>
    </source>
</evidence>
<protein>
    <submittedName>
        <fullName evidence="1">Uncharacterized protein</fullName>
    </submittedName>
</protein>